<evidence type="ECO:0000313" key="3">
    <source>
        <dbReference type="Proteomes" id="UP001221757"/>
    </source>
</evidence>
<dbReference type="AlphaFoldDB" id="A0AAD7GNP3"/>
<dbReference type="EMBL" id="JARKIE010000029">
    <property type="protein sequence ID" value="KAJ7697639.1"/>
    <property type="molecule type" value="Genomic_DNA"/>
</dbReference>
<gene>
    <name evidence="2" type="ORF">B0H17DRAFT_1051672</name>
</gene>
<accession>A0AAD7GNP3</accession>
<feature type="chain" id="PRO_5042210037" evidence="1">
    <location>
        <begin position="18"/>
        <end position="195"/>
    </location>
</feature>
<sequence>MKYAPLILPLLLHVCLATGYPFSPTIPRAHGAGDSQVRRRASAFAAGVQTANPDIIHVRAPGNPLGPESAKAADDIGGEVGTEVGSTVGKLLGPNGEALGAEIGHTVGVVVGNTWVDALGAAAGILFPQAKPSLDFDHPGTPSEEGTTVGKDIGTDIGTGIGDLLGLGVLGGIIGETVGVIAGGTSGKLAESLES</sequence>
<comment type="caution">
    <text evidence="2">The sequence shown here is derived from an EMBL/GenBank/DDBJ whole genome shotgun (WGS) entry which is preliminary data.</text>
</comment>
<keyword evidence="3" id="KW-1185">Reference proteome</keyword>
<proteinExistence type="predicted"/>
<keyword evidence="1" id="KW-0732">Signal</keyword>
<evidence type="ECO:0000313" key="2">
    <source>
        <dbReference type="EMBL" id="KAJ7697639.1"/>
    </source>
</evidence>
<dbReference type="Proteomes" id="UP001221757">
    <property type="component" value="Unassembled WGS sequence"/>
</dbReference>
<feature type="signal peptide" evidence="1">
    <location>
        <begin position="1"/>
        <end position="17"/>
    </location>
</feature>
<name>A0AAD7GNP3_MYCRO</name>
<reference evidence="2" key="1">
    <citation type="submission" date="2023-03" db="EMBL/GenBank/DDBJ databases">
        <title>Massive genome expansion in bonnet fungi (Mycena s.s.) driven by repeated elements and novel gene families across ecological guilds.</title>
        <authorList>
            <consortium name="Lawrence Berkeley National Laboratory"/>
            <person name="Harder C.B."/>
            <person name="Miyauchi S."/>
            <person name="Viragh M."/>
            <person name="Kuo A."/>
            <person name="Thoen E."/>
            <person name="Andreopoulos B."/>
            <person name="Lu D."/>
            <person name="Skrede I."/>
            <person name="Drula E."/>
            <person name="Henrissat B."/>
            <person name="Morin E."/>
            <person name="Kohler A."/>
            <person name="Barry K."/>
            <person name="LaButti K."/>
            <person name="Morin E."/>
            <person name="Salamov A."/>
            <person name="Lipzen A."/>
            <person name="Mereny Z."/>
            <person name="Hegedus B."/>
            <person name="Baldrian P."/>
            <person name="Stursova M."/>
            <person name="Weitz H."/>
            <person name="Taylor A."/>
            <person name="Grigoriev I.V."/>
            <person name="Nagy L.G."/>
            <person name="Martin F."/>
            <person name="Kauserud H."/>
        </authorList>
    </citation>
    <scope>NUCLEOTIDE SEQUENCE</scope>
    <source>
        <strain evidence="2">CBHHK067</strain>
    </source>
</reference>
<organism evidence="2 3">
    <name type="scientific">Mycena rosella</name>
    <name type="common">Pink bonnet</name>
    <name type="synonym">Agaricus rosellus</name>
    <dbReference type="NCBI Taxonomy" id="1033263"/>
    <lineage>
        <taxon>Eukaryota</taxon>
        <taxon>Fungi</taxon>
        <taxon>Dikarya</taxon>
        <taxon>Basidiomycota</taxon>
        <taxon>Agaricomycotina</taxon>
        <taxon>Agaricomycetes</taxon>
        <taxon>Agaricomycetidae</taxon>
        <taxon>Agaricales</taxon>
        <taxon>Marasmiineae</taxon>
        <taxon>Mycenaceae</taxon>
        <taxon>Mycena</taxon>
    </lineage>
</organism>
<evidence type="ECO:0000256" key="1">
    <source>
        <dbReference type="SAM" id="SignalP"/>
    </source>
</evidence>
<protein>
    <submittedName>
        <fullName evidence="2">Uncharacterized protein</fullName>
    </submittedName>
</protein>